<evidence type="ECO:0000313" key="3">
    <source>
        <dbReference type="EMBL" id="CAD7705190.1"/>
    </source>
</evidence>
<reference evidence="3" key="1">
    <citation type="submission" date="2020-12" db="EMBL/GenBank/DDBJ databases">
        <authorList>
            <person name="Iha C."/>
        </authorList>
    </citation>
    <scope>NUCLEOTIDE SEQUENCE</scope>
</reference>
<evidence type="ECO:0000313" key="4">
    <source>
        <dbReference type="Proteomes" id="UP000708148"/>
    </source>
</evidence>
<organism evidence="3 4">
    <name type="scientific">Ostreobium quekettii</name>
    <dbReference type="NCBI Taxonomy" id="121088"/>
    <lineage>
        <taxon>Eukaryota</taxon>
        <taxon>Viridiplantae</taxon>
        <taxon>Chlorophyta</taxon>
        <taxon>core chlorophytes</taxon>
        <taxon>Ulvophyceae</taxon>
        <taxon>TCBD clade</taxon>
        <taxon>Bryopsidales</taxon>
        <taxon>Ostreobineae</taxon>
        <taxon>Ostreobiaceae</taxon>
        <taxon>Ostreobium</taxon>
    </lineage>
</organism>
<feature type="compositionally biased region" description="Low complexity" evidence="1">
    <location>
        <begin position="273"/>
        <end position="282"/>
    </location>
</feature>
<evidence type="ECO:0000256" key="2">
    <source>
        <dbReference type="SAM" id="SignalP"/>
    </source>
</evidence>
<feature type="region of interest" description="Disordered" evidence="1">
    <location>
        <begin position="167"/>
        <end position="433"/>
    </location>
</feature>
<feature type="compositionally biased region" description="Gly residues" evidence="1">
    <location>
        <begin position="263"/>
        <end position="272"/>
    </location>
</feature>
<protein>
    <recommendedName>
        <fullName evidence="5">Collagen triple helix repeat</fullName>
    </recommendedName>
</protein>
<feature type="compositionally biased region" description="Acidic residues" evidence="1">
    <location>
        <begin position="424"/>
        <end position="433"/>
    </location>
</feature>
<feature type="signal peptide" evidence="2">
    <location>
        <begin position="1"/>
        <end position="27"/>
    </location>
</feature>
<feature type="compositionally biased region" description="Basic and acidic residues" evidence="1">
    <location>
        <begin position="392"/>
        <end position="412"/>
    </location>
</feature>
<dbReference type="InterPro" id="IPR050149">
    <property type="entry name" value="Collagen_superfamily"/>
</dbReference>
<feature type="region of interest" description="Disordered" evidence="1">
    <location>
        <begin position="54"/>
        <end position="82"/>
    </location>
</feature>
<dbReference type="GO" id="GO:0005615">
    <property type="term" value="C:extracellular space"/>
    <property type="evidence" value="ECO:0007669"/>
    <property type="project" value="TreeGrafter"/>
</dbReference>
<dbReference type="Pfam" id="PF01391">
    <property type="entry name" value="Collagen"/>
    <property type="match status" value="2"/>
</dbReference>
<evidence type="ECO:0000256" key="1">
    <source>
        <dbReference type="SAM" id="MobiDB-lite"/>
    </source>
</evidence>
<comment type="caution">
    <text evidence="3">The sequence shown here is derived from an EMBL/GenBank/DDBJ whole genome shotgun (WGS) entry which is preliminary data.</text>
</comment>
<accession>A0A8S1JDU3</accession>
<dbReference type="AlphaFoldDB" id="A0A8S1JDU3"/>
<dbReference type="PANTHER" id="PTHR24023:SF1082">
    <property type="entry name" value="COLLAGEN TRIPLE HELIX REPEAT"/>
    <property type="match status" value="1"/>
</dbReference>
<feature type="chain" id="PRO_5035872011" description="Collagen triple helix repeat" evidence="2">
    <location>
        <begin position="28"/>
        <end position="433"/>
    </location>
</feature>
<feature type="compositionally biased region" description="Low complexity" evidence="1">
    <location>
        <begin position="312"/>
        <end position="328"/>
    </location>
</feature>
<dbReference type="GO" id="GO:0031012">
    <property type="term" value="C:extracellular matrix"/>
    <property type="evidence" value="ECO:0007669"/>
    <property type="project" value="TreeGrafter"/>
</dbReference>
<feature type="compositionally biased region" description="Basic and acidic residues" evidence="1">
    <location>
        <begin position="330"/>
        <end position="357"/>
    </location>
</feature>
<dbReference type="InterPro" id="IPR008160">
    <property type="entry name" value="Collagen"/>
</dbReference>
<sequence>MLLQRNATLGKALALALFAALLCTVEGGSTRYVYRQGYGRAASKIYHGVRGKPSRETVTAGYDGKTRVGDATEGNGHSKTSYARAPPLPKLLYLEVDKCVCAEAENKECCAYVEHICGWYDHIRLDCYTAKDLCMEVNDDTKWGRVKAHQAAVAKVEALFEGELDNCDAPAPAPVHVEAPPGPDGQPGAPGNPGAPGAKGDKGDPGTPGHSGQPGPRGPRGQDGIPGQPGARGESGASGRDGTPGTPGIPGARGERGATGPAGAPGGTGQPGAPGDPGQQGHPGRDGVNGEPGVDGALGVQGAPGVPGPAGSPGRVGAPGQPGAQGNPGEDGKDGGHGTDGTPGRDGRDGTAGRDGADGQPGKPGTPGQPGTPGTPGQPGAPGGLGAKHGARHGEHGANDHYYEVPEDHAGDTDTQGASGGETYFEEDGGGGR</sequence>
<dbReference type="Proteomes" id="UP000708148">
    <property type="component" value="Unassembled WGS sequence"/>
</dbReference>
<proteinExistence type="predicted"/>
<dbReference type="PANTHER" id="PTHR24023">
    <property type="entry name" value="COLLAGEN ALPHA"/>
    <property type="match status" value="1"/>
</dbReference>
<keyword evidence="4" id="KW-1185">Reference proteome</keyword>
<gene>
    <name evidence="3" type="ORF">OSTQU699_LOCUS10545</name>
</gene>
<feature type="compositionally biased region" description="Low complexity" evidence="1">
    <location>
        <begin position="205"/>
        <end position="214"/>
    </location>
</feature>
<evidence type="ECO:0008006" key="5">
    <source>
        <dbReference type="Google" id="ProtNLM"/>
    </source>
</evidence>
<name>A0A8S1JDU3_9CHLO</name>
<keyword evidence="2" id="KW-0732">Signal</keyword>
<dbReference type="EMBL" id="CAJHUC010003044">
    <property type="protein sequence ID" value="CAD7705190.1"/>
    <property type="molecule type" value="Genomic_DNA"/>
</dbReference>